<feature type="domain" description="Apoptosis-antagonizing transcription factor C-terminal" evidence="4">
    <location>
        <begin position="369"/>
        <end position="446"/>
    </location>
</feature>
<organism evidence="6 7">
    <name type="scientific">Wickerhamomyces anomalus (strain ATCC 58044 / CBS 1984 / NCYC 433 / NRRL Y-366-8)</name>
    <name type="common">Yeast</name>
    <name type="synonym">Hansenula anomala</name>
    <dbReference type="NCBI Taxonomy" id="683960"/>
    <lineage>
        <taxon>Eukaryota</taxon>
        <taxon>Fungi</taxon>
        <taxon>Dikarya</taxon>
        <taxon>Ascomycota</taxon>
        <taxon>Saccharomycotina</taxon>
        <taxon>Saccharomycetes</taxon>
        <taxon>Phaffomycetales</taxon>
        <taxon>Wickerhamomycetaceae</taxon>
        <taxon>Wickerhamomyces</taxon>
    </lineage>
</organism>
<proteinExistence type="inferred from homology"/>
<dbReference type="PANTHER" id="PTHR15565:SF0">
    <property type="entry name" value="PROTEIN AATF"/>
    <property type="match status" value="1"/>
</dbReference>
<dbReference type="InterPro" id="IPR025160">
    <property type="entry name" value="AATF"/>
</dbReference>
<dbReference type="Pfam" id="PF13339">
    <property type="entry name" value="AATF-Che1"/>
    <property type="match status" value="1"/>
</dbReference>
<evidence type="ECO:0000256" key="3">
    <source>
        <dbReference type="SAM" id="MobiDB-lite"/>
    </source>
</evidence>
<feature type="compositionally biased region" description="Acidic residues" evidence="3">
    <location>
        <begin position="93"/>
        <end position="107"/>
    </location>
</feature>
<feature type="compositionally biased region" description="Basic and acidic residues" evidence="3">
    <location>
        <begin position="62"/>
        <end position="92"/>
    </location>
</feature>
<sequence>MAKKSLAEQIAELQKPEVEDYDIEDAERDVFNHDDEENASLGEDEEDEVKRTEHYVNVGKSKLRDHSVNLKDPKYTGKTSSRKDIFENKSEDELQSENEEEEGDESDSGISLRADSEDEEQSESESEPSTDEETVTSKRDKLKQMMATERKTILNRLSTSAQNDALKGYAVISQQRLFDNILDSRIKLQKGLTNSNLLPLNNESFEEFQEESTQEDLGNVENSLHSLLDNIISLRTKICNKEKITKDQLKFNTGKKRSFGEYVEETEKLDNVLNKYRGSVLTKWSHKVQSASGATALNASKFKTINQTPAQQVDLNLMDMDRLLKRTRLNRRNVKPLGYADEEDGEENTKKVDRSLQEDENIFDDEDFYRVLLNDLIDKKISDSNPTNGLTIQLTKAKVKKNVDTKASKGRKLKYTVQEPLQNFEAPKSKFKWSDEQIDEFFAGLLGQRVNFDEADENGDNEEDEDDESLLQDDIKIFG</sequence>
<gene>
    <name evidence="6" type="ORF">WICANDRAFT_31987</name>
</gene>
<evidence type="ECO:0000313" key="7">
    <source>
        <dbReference type="Proteomes" id="UP000094112"/>
    </source>
</evidence>
<dbReference type="PANTHER" id="PTHR15565">
    <property type="entry name" value="AATF PROTEIN APOPTOSIS ANTAGONIZING TRANSCRIPTION FACTOR"/>
    <property type="match status" value="1"/>
</dbReference>
<evidence type="ECO:0000256" key="1">
    <source>
        <dbReference type="ARBA" id="ARBA00008966"/>
    </source>
</evidence>
<feature type="compositionally biased region" description="Acidic residues" evidence="3">
    <location>
        <begin position="116"/>
        <end position="134"/>
    </location>
</feature>
<evidence type="ECO:0000259" key="4">
    <source>
        <dbReference type="Pfam" id="PF08164"/>
    </source>
</evidence>
<evidence type="ECO:0000259" key="5">
    <source>
        <dbReference type="Pfam" id="PF13339"/>
    </source>
</evidence>
<name>A0A1E3P067_WICAA</name>
<dbReference type="EMBL" id="KV454211">
    <property type="protein sequence ID" value="ODQ58745.1"/>
    <property type="molecule type" value="Genomic_DNA"/>
</dbReference>
<feature type="region of interest" description="Disordered" evidence="3">
    <location>
        <begin position="15"/>
        <end position="143"/>
    </location>
</feature>
<dbReference type="GeneID" id="30199152"/>
<dbReference type="Proteomes" id="UP000094112">
    <property type="component" value="Unassembled WGS sequence"/>
</dbReference>
<dbReference type="STRING" id="683960.A0A1E3P067"/>
<keyword evidence="7" id="KW-1185">Reference proteome</keyword>
<dbReference type="RefSeq" id="XP_019037952.1">
    <property type="nucleotide sequence ID" value="XM_019181906.1"/>
</dbReference>
<dbReference type="InterPro" id="IPR012617">
    <property type="entry name" value="AATF_C"/>
</dbReference>
<protein>
    <recommendedName>
        <fullName evidence="2">Protein BFR2</fullName>
    </recommendedName>
</protein>
<dbReference type="InterPro" id="IPR039223">
    <property type="entry name" value="AATF/Bfr2"/>
</dbReference>
<evidence type="ECO:0000256" key="2">
    <source>
        <dbReference type="ARBA" id="ARBA00013850"/>
    </source>
</evidence>
<evidence type="ECO:0000313" key="6">
    <source>
        <dbReference type="EMBL" id="ODQ58745.1"/>
    </source>
</evidence>
<feature type="compositionally biased region" description="Acidic residues" evidence="3">
    <location>
        <begin position="34"/>
        <end position="47"/>
    </location>
</feature>
<reference evidence="6 7" key="1">
    <citation type="journal article" date="2016" name="Proc. Natl. Acad. Sci. U.S.A.">
        <title>Comparative genomics of biotechnologically important yeasts.</title>
        <authorList>
            <person name="Riley R."/>
            <person name="Haridas S."/>
            <person name="Wolfe K.H."/>
            <person name="Lopes M.R."/>
            <person name="Hittinger C.T."/>
            <person name="Goeker M."/>
            <person name="Salamov A.A."/>
            <person name="Wisecaver J.H."/>
            <person name="Long T.M."/>
            <person name="Calvey C.H."/>
            <person name="Aerts A.L."/>
            <person name="Barry K.W."/>
            <person name="Choi C."/>
            <person name="Clum A."/>
            <person name="Coughlan A.Y."/>
            <person name="Deshpande S."/>
            <person name="Douglass A.P."/>
            <person name="Hanson S.J."/>
            <person name="Klenk H.-P."/>
            <person name="LaButti K.M."/>
            <person name="Lapidus A."/>
            <person name="Lindquist E.A."/>
            <person name="Lipzen A.M."/>
            <person name="Meier-Kolthoff J.P."/>
            <person name="Ohm R.A."/>
            <person name="Otillar R.P."/>
            <person name="Pangilinan J.L."/>
            <person name="Peng Y."/>
            <person name="Rokas A."/>
            <person name="Rosa C.A."/>
            <person name="Scheuner C."/>
            <person name="Sibirny A.A."/>
            <person name="Slot J.C."/>
            <person name="Stielow J.B."/>
            <person name="Sun H."/>
            <person name="Kurtzman C.P."/>
            <person name="Blackwell M."/>
            <person name="Grigoriev I.V."/>
            <person name="Jeffries T.W."/>
        </authorList>
    </citation>
    <scope>NUCLEOTIDE SEQUENCE [LARGE SCALE GENOMIC DNA]</scope>
    <source>
        <strain evidence="7">ATCC 58044 / CBS 1984 / NCYC 433 / NRRL Y-366-8</strain>
    </source>
</reference>
<comment type="similarity">
    <text evidence="1">Belongs to the AATF family.</text>
</comment>
<dbReference type="GO" id="GO:0000462">
    <property type="term" value="P:maturation of SSU-rRNA from tricistronic rRNA transcript (SSU-rRNA, 5.8S rRNA, LSU-rRNA)"/>
    <property type="evidence" value="ECO:0007669"/>
    <property type="project" value="EnsemblFungi"/>
</dbReference>
<dbReference type="Pfam" id="PF08164">
    <property type="entry name" value="TRAUB"/>
    <property type="match status" value="1"/>
</dbReference>
<dbReference type="GO" id="GO:0032040">
    <property type="term" value="C:small-subunit processome"/>
    <property type="evidence" value="ECO:0007669"/>
    <property type="project" value="EnsemblFungi"/>
</dbReference>
<feature type="domain" description="AATF leucine zipper-containing" evidence="5">
    <location>
        <begin position="164"/>
        <end position="287"/>
    </location>
</feature>
<feature type="region of interest" description="Disordered" evidence="3">
    <location>
        <begin position="452"/>
        <end position="479"/>
    </location>
</feature>
<dbReference type="OrthoDB" id="5783963at2759"/>
<feature type="compositionally biased region" description="Acidic residues" evidence="3">
    <location>
        <begin position="453"/>
        <end position="471"/>
    </location>
</feature>
<accession>A0A1E3P067</accession>
<dbReference type="AlphaFoldDB" id="A0A1E3P067"/>